<dbReference type="GO" id="GO:0019265">
    <property type="term" value="P:glycine biosynthetic process, by transamination of glyoxylate"/>
    <property type="evidence" value="ECO:0007669"/>
    <property type="project" value="TreeGrafter"/>
</dbReference>
<keyword evidence="4" id="KW-0808">Transferase</keyword>
<comment type="similarity">
    <text evidence="2 6">Belongs to the class-V pyridoxal-phosphate-dependent aminotransferase family.</text>
</comment>
<comment type="catalytic activity">
    <reaction evidence="6">
        <text>glyoxylate + L-alanine = glycine + pyruvate</text>
        <dbReference type="Rhea" id="RHEA:24248"/>
        <dbReference type="ChEBI" id="CHEBI:15361"/>
        <dbReference type="ChEBI" id="CHEBI:36655"/>
        <dbReference type="ChEBI" id="CHEBI:57305"/>
        <dbReference type="ChEBI" id="CHEBI:57972"/>
        <dbReference type="EC" id="2.6.1.44"/>
    </reaction>
</comment>
<proteinExistence type="inferred from homology"/>
<dbReference type="RefSeq" id="XP_028146346.1">
    <property type="nucleotide sequence ID" value="XM_028290545.1"/>
</dbReference>
<sequence>MEIPAPETLKKPLVVPNKLLMGAGPANLSPRVLHAMSHGVLGHMHEETFKIMDEIKEGIKYVFQTKNETSLAISASGHTGMEAILCNILEPGDRVLIAVNGLWGLRAADMAERYGAVPIKMSTLPGDNFSFTEIEHNLKKYLPKLLFIVQGETSTGVHQPIEGLGDLCHKYNCLLGVDAVASVGGVPFYMDKWGVDAVYAGVQKAIGAPPGLTIISISNRALMHIYARNTPIKVYYWDMKVLGQQWNCYNNVRPYHHTTSSSLLCSLRESLSIIAEEGLTEWQRKHDECYQRLKKGIENLGLEFFVKDENKRLKTVTSVVVTDFDWKKLVNYAMNKYNVEIAGGLGPTAGKIIRIGIMGYNAKPQTIDFFLKVLKESLEHARRNDSKL</sequence>
<comment type="cofactor">
    <cofactor evidence="1 6 8">
        <name>pyridoxal 5'-phosphate</name>
        <dbReference type="ChEBI" id="CHEBI:597326"/>
    </cofactor>
</comment>
<feature type="binding site" evidence="7">
    <location>
        <position position="354"/>
    </location>
    <ligand>
        <name>substrate</name>
    </ligand>
</feature>
<evidence type="ECO:0000256" key="5">
    <source>
        <dbReference type="ARBA" id="ARBA00022898"/>
    </source>
</evidence>
<name>A0A6P7GK63_DIAVI</name>
<evidence type="ECO:0000256" key="6">
    <source>
        <dbReference type="PIRNR" id="PIRNR000524"/>
    </source>
</evidence>
<dbReference type="Gene3D" id="3.90.1150.10">
    <property type="entry name" value="Aspartate Aminotransferase, domain 1"/>
    <property type="match status" value="1"/>
</dbReference>
<dbReference type="InterPro" id="IPR015421">
    <property type="entry name" value="PyrdxlP-dep_Trfase_major"/>
</dbReference>
<dbReference type="InterPro" id="IPR015422">
    <property type="entry name" value="PyrdxlP-dep_Trfase_small"/>
</dbReference>
<evidence type="ECO:0000256" key="3">
    <source>
        <dbReference type="ARBA" id="ARBA00022576"/>
    </source>
</evidence>
<evidence type="ECO:0000256" key="7">
    <source>
        <dbReference type="PIRSR" id="PIRSR000524-1"/>
    </source>
</evidence>
<evidence type="ECO:0000256" key="4">
    <source>
        <dbReference type="ARBA" id="ARBA00022679"/>
    </source>
</evidence>
<accession>A0A6P7GK63</accession>
<feature type="domain" description="Aminotransferase class V" evidence="9">
    <location>
        <begin position="24"/>
        <end position="362"/>
    </location>
</feature>
<organism evidence="13">
    <name type="scientific">Diabrotica virgifera virgifera</name>
    <name type="common">western corn rootworm</name>
    <dbReference type="NCBI Taxonomy" id="50390"/>
    <lineage>
        <taxon>Eukaryota</taxon>
        <taxon>Metazoa</taxon>
        <taxon>Ecdysozoa</taxon>
        <taxon>Arthropoda</taxon>
        <taxon>Hexapoda</taxon>
        <taxon>Insecta</taxon>
        <taxon>Pterygota</taxon>
        <taxon>Neoptera</taxon>
        <taxon>Endopterygota</taxon>
        <taxon>Coleoptera</taxon>
        <taxon>Polyphaga</taxon>
        <taxon>Cucujiformia</taxon>
        <taxon>Chrysomeloidea</taxon>
        <taxon>Chrysomelidae</taxon>
        <taxon>Galerucinae</taxon>
        <taxon>Diabroticina</taxon>
        <taxon>Diabroticites</taxon>
        <taxon>Diabrotica</taxon>
    </lineage>
</organism>
<evidence type="ECO:0000313" key="12">
    <source>
        <dbReference type="RefSeq" id="XP_028146346.1"/>
    </source>
</evidence>
<evidence type="ECO:0000259" key="9">
    <source>
        <dbReference type="Pfam" id="PF00266"/>
    </source>
</evidence>
<gene>
    <name evidence="12 13" type="primary">LOC114339863</name>
</gene>
<evidence type="ECO:0000256" key="2">
    <source>
        <dbReference type="ARBA" id="ARBA00009236"/>
    </source>
</evidence>
<evidence type="ECO:0000313" key="10">
    <source>
        <dbReference type="EnsemblMetazoa" id="XP_050511200.1"/>
    </source>
</evidence>
<dbReference type="Gene3D" id="3.40.640.10">
    <property type="entry name" value="Type I PLP-dependent aspartate aminotransferase-like (Major domain)"/>
    <property type="match status" value="1"/>
</dbReference>
<dbReference type="CDD" id="cd06451">
    <property type="entry name" value="AGAT_like"/>
    <property type="match status" value="1"/>
</dbReference>
<dbReference type="GO" id="GO:0004760">
    <property type="term" value="F:L-serine-pyruvate transaminase activity"/>
    <property type="evidence" value="ECO:0007669"/>
    <property type="project" value="TreeGrafter"/>
</dbReference>
<feature type="modified residue" description="N6-(pyridoxal phosphate)lysine" evidence="8">
    <location>
        <position position="204"/>
    </location>
</feature>
<reference evidence="12 13" key="1">
    <citation type="submission" date="2025-04" db="UniProtKB">
        <authorList>
            <consortium name="RefSeq"/>
        </authorList>
    </citation>
    <scope>IDENTIFICATION</scope>
    <source>
        <tissue evidence="12 13">Whole insect</tissue>
    </source>
</reference>
<dbReference type="PIRSF" id="PIRSF000524">
    <property type="entry name" value="SPT"/>
    <property type="match status" value="1"/>
</dbReference>
<dbReference type="InterPro" id="IPR000192">
    <property type="entry name" value="Aminotrans_V_dom"/>
</dbReference>
<dbReference type="InterPro" id="IPR024169">
    <property type="entry name" value="SP_NH2Trfase/AEP_transaminase"/>
</dbReference>
<dbReference type="OrthoDB" id="7403325at2759"/>
<dbReference type="PANTHER" id="PTHR21152:SF40">
    <property type="entry name" value="ALANINE--GLYOXYLATE AMINOTRANSFERASE"/>
    <property type="match status" value="1"/>
</dbReference>
<dbReference type="PANTHER" id="PTHR21152">
    <property type="entry name" value="AMINOTRANSFERASE CLASS V"/>
    <property type="match status" value="1"/>
</dbReference>
<dbReference type="RefSeq" id="XP_028146347.1">
    <property type="nucleotide sequence ID" value="XM_028290546.1"/>
</dbReference>
<keyword evidence="5 6" id="KW-0663">Pyridoxal phosphate</keyword>
<dbReference type="Proteomes" id="UP001652700">
    <property type="component" value="Unplaced"/>
</dbReference>
<evidence type="ECO:0000313" key="13">
    <source>
        <dbReference type="RefSeq" id="XP_028146347.1"/>
    </source>
</evidence>
<evidence type="ECO:0000256" key="8">
    <source>
        <dbReference type="PIRSR" id="PIRSR000524-50"/>
    </source>
</evidence>
<reference evidence="10" key="2">
    <citation type="submission" date="2025-05" db="UniProtKB">
        <authorList>
            <consortium name="EnsemblMetazoa"/>
        </authorList>
    </citation>
    <scope>IDENTIFICATION</scope>
</reference>
<dbReference type="AlphaFoldDB" id="A0A6P7GK63"/>
<protein>
    <recommendedName>
        <fullName evidence="6">Alanine--glyoxylate aminotransferase</fullName>
        <ecNumber evidence="6">2.6.1.44</ecNumber>
    </recommendedName>
</protein>
<dbReference type="FunFam" id="3.40.640.10:FF:000027">
    <property type="entry name" value="Serine--pyruvate aminotransferase, mitochondrial"/>
    <property type="match status" value="1"/>
</dbReference>
<dbReference type="EnsemblMetazoa" id="XM_050655243.1">
    <property type="protein sequence ID" value="XP_050511200.1"/>
    <property type="gene ID" value="LOC126887634"/>
</dbReference>
<evidence type="ECO:0000313" key="11">
    <source>
        <dbReference type="Proteomes" id="UP001652700"/>
    </source>
</evidence>
<dbReference type="SUPFAM" id="SSF53383">
    <property type="entry name" value="PLP-dependent transferases"/>
    <property type="match status" value="1"/>
</dbReference>
<keyword evidence="3 12" id="KW-0032">Aminotransferase</keyword>
<dbReference type="EC" id="2.6.1.44" evidence="6"/>
<dbReference type="Pfam" id="PF00266">
    <property type="entry name" value="Aminotran_5"/>
    <property type="match status" value="1"/>
</dbReference>
<dbReference type="EnsemblMetazoa" id="XM_050655244.1">
    <property type="protein sequence ID" value="XP_050511201.1"/>
    <property type="gene ID" value="LOC126887634"/>
</dbReference>
<dbReference type="GO" id="GO:0005777">
    <property type="term" value="C:peroxisome"/>
    <property type="evidence" value="ECO:0007669"/>
    <property type="project" value="TreeGrafter"/>
</dbReference>
<dbReference type="GO" id="GO:0008453">
    <property type="term" value="F:alanine-glyoxylate transaminase activity"/>
    <property type="evidence" value="ECO:0007669"/>
    <property type="project" value="UniProtKB-EC"/>
</dbReference>
<dbReference type="InterPro" id="IPR015424">
    <property type="entry name" value="PyrdxlP-dep_Trfase"/>
</dbReference>
<keyword evidence="11" id="KW-1185">Reference proteome</keyword>
<evidence type="ECO:0000256" key="1">
    <source>
        <dbReference type="ARBA" id="ARBA00001933"/>
    </source>
</evidence>